<evidence type="ECO:0008006" key="2">
    <source>
        <dbReference type="Google" id="ProtNLM"/>
    </source>
</evidence>
<gene>
    <name evidence="1" type="ORF">ACD_3C00092G0002</name>
</gene>
<dbReference type="EMBL" id="AMFJ01000366">
    <property type="protein sequence ID" value="EKE28133.1"/>
    <property type="molecule type" value="Genomic_DNA"/>
</dbReference>
<comment type="caution">
    <text evidence="1">The sequence shown here is derived from an EMBL/GenBank/DDBJ whole genome shotgun (WGS) entry which is preliminary data.</text>
</comment>
<accession>K2FZ01</accession>
<protein>
    <recommendedName>
        <fullName evidence="2">Regulatory protein RecX</fullName>
    </recommendedName>
</protein>
<organism evidence="1">
    <name type="scientific">uncultured bacterium</name>
    <name type="common">gcode 4</name>
    <dbReference type="NCBI Taxonomy" id="1234023"/>
    <lineage>
        <taxon>Bacteria</taxon>
        <taxon>environmental samples</taxon>
    </lineage>
</organism>
<name>K2FZ01_9BACT</name>
<evidence type="ECO:0000313" key="1">
    <source>
        <dbReference type="EMBL" id="EKE28133.1"/>
    </source>
</evidence>
<dbReference type="AlphaFoldDB" id="K2FZ01"/>
<sequence length="192" mass="22970">MKKATDYNNPKILKNYALWYYTSYYPSFWLLKEKLEQKSKDTTVINSIISEIRSNFNEDNLLETLVQGLLDKWKSHNFILQKLTLDKFEKKDVERILSDLEDTWVSDSYLLQKITYSQKSKSIQKTKLNLIAGWFDKVLIESIIDKNDLRDSPELIEAQYREISQKNLPKEKIIEKMLAKWFRYKDIKEVVN</sequence>
<reference evidence="1" key="1">
    <citation type="journal article" date="2012" name="Science">
        <title>Fermentation, hydrogen, and sulfur metabolism in multiple uncultivated bacterial phyla.</title>
        <authorList>
            <person name="Wrighton K.C."/>
            <person name="Thomas B.C."/>
            <person name="Sharon I."/>
            <person name="Miller C.S."/>
            <person name="Castelle C.J."/>
            <person name="VerBerkmoes N.C."/>
            <person name="Wilkins M.J."/>
            <person name="Hettich R.L."/>
            <person name="Lipton M.S."/>
            <person name="Williams K.H."/>
            <person name="Long P.E."/>
            <person name="Banfield J.F."/>
        </authorList>
    </citation>
    <scope>NUCLEOTIDE SEQUENCE [LARGE SCALE GENOMIC DNA]</scope>
</reference>
<proteinExistence type="predicted"/>